<evidence type="ECO:0000256" key="1">
    <source>
        <dbReference type="ARBA" id="ARBA00004613"/>
    </source>
</evidence>
<evidence type="ECO:0000256" key="6">
    <source>
        <dbReference type="SAM" id="MobiDB-lite"/>
    </source>
</evidence>
<gene>
    <name evidence="10" type="ORF">MCOR_14771</name>
</gene>
<dbReference type="Pfam" id="PF00047">
    <property type="entry name" value="ig"/>
    <property type="match status" value="1"/>
</dbReference>
<feature type="chain" id="PRO_5026716612" evidence="8">
    <location>
        <begin position="21"/>
        <end position="355"/>
    </location>
</feature>
<organism evidence="10 11">
    <name type="scientific">Mytilus coruscus</name>
    <name type="common">Sea mussel</name>
    <dbReference type="NCBI Taxonomy" id="42192"/>
    <lineage>
        <taxon>Eukaryota</taxon>
        <taxon>Metazoa</taxon>
        <taxon>Spiralia</taxon>
        <taxon>Lophotrochozoa</taxon>
        <taxon>Mollusca</taxon>
        <taxon>Bivalvia</taxon>
        <taxon>Autobranchia</taxon>
        <taxon>Pteriomorphia</taxon>
        <taxon>Mytilida</taxon>
        <taxon>Mytiloidea</taxon>
        <taxon>Mytilidae</taxon>
        <taxon>Mytilinae</taxon>
        <taxon>Mytilus</taxon>
    </lineage>
</organism>
<name>A0A6J8B408_MYTCO</name>
<dbReference type="PROSITE" id="PS50092">
    <property type="entry name" value="TSP1"/>
    <property type="match status" value="3"/>
</dbReference>
<keyword evidence="7" id="KW-0812">Transmembrane</keyword>
<dbReference type="FunFam" id="2.20.100.10:FF:000007">
    <property type="entry name" value="Thrombospondin 1"/>
    <property type="match status" value="1"/>
</dbReference>
<dbReference type="Gene3D" id="2.20.100.10">
    <property type="entry name" value="Thrombospondin type-1 (TSP1) repeat"/>
    <property type="match status" value="3"/>
</dbReference>
<dbReference type="FunFam" id="2.20.100.10:FF:000002">
    <property type="entry name" value="Unc-5 netrin receptor C"/>
    <property type="match status" value="1"/>
</dbReference>
<proteinExistence type="predicted"/>
<accession>A0A6J8B408</accession>
<sequence>MKLVPEAVVLLFLKVYSSDAGTATIGATTNLECPLSLIAYYWYKKFIGGTKLLNNGDKYYGALNETLTINNVELADEGFYRCEGFATGGDYSMSHLIELSVTVDGGWSTWNTWEACTTTCGTGQHRRRRHCNNPTPANGGASCQGGDYEYISCKPSLCPVDEGWSSWDSWGACNGTCGTGQQSRRRYCNNPAPANGGAYCQGEDYDNNSCTLFACAVNGGWSSWDSWGHCNVTNGTGQQSRRRNCNNPAPANDGDSCQGEEYDHNSCEEREQQSANISLAVGTVSGALFIVIVIILVVIYAKRRWYNSKKEPDYDITDITRVKSHIYEETHVNHMYQNDLQSAEREVTVTQKNRY</sequence>
<dbReference type="InterPro" id="IPR000884">
    <property type="entry name" value="TSP1_rpt"/>
</dbReference>
<evidence type="ECO:0000256" key="4">
    <source>
        <dbReference type="ARBA" id="ARBA00022737"/>
    </source>
</evidence>
<dbReference type="PANTHER" id="PTHR22906:SF43">
    <property type="entry name" value="PROPERDIN"/>
    <property type="match status" value="1"/>
</dbReference>
<feature type="region of interest" description="Disordered" evidence="6">
    <location>
        <begin position="235"/>
        <end position="262"/>
    </location>
</feature>
<dbReference type="SUPFAM" id="SSF82895">
    <property type="entry name" value="TSP-1 type 1 repeat"/>
    <property type="match status" value="3"/>
</dbReference>
<keyword evidence="7" id="KW-1133">Transmembrane helix</keyword>
<dbReference type="InterPro" id="IPR052065">
    <property type="entry name" value="Compl_asym_regulator"/>
</dbReference>
<dbReference type="InterPro" id="IPR013783">
    <property type="entry name" value="Ig-like_fold"/>
</dbReference>
<evidence type="ECO:0000256" key="3">
    <source>
        <dbReference type="ARBA" id="ARBA00022729"/>
    </source>
</evidence>
<keyword evidence="2" id="KW-0964">Secreted</keyword>
<dbReference type="InterPro" id="IPR036383">
    <property type="entry name" value="TSP1_rpt_sf"/>
</dbReference>
<comment type="subcellular location">
    <subcellularLocation>
        <location evidence="1">Secreted</location>
    </subcellularLocation>
</comment>
<feature type="domain" description="Ig-like" evidence="9">
    <location>
        <begin position="5"/>
        <end position="82"/>
    </location>
</feature>
<evidence type="ECO:0000259" key="9">
    <source>
        <dbReference type="PROSITE" id="PS50835"/>
    </source>
</evidence>
<dbReference type="InterPro" id="IPR013151">
    <property type="entry name" value="Immunoglobulin_dom"/>
</dbReference>
<dbReference type="InterPro" id="IPR003599">
    <property type="entry name" value="Ig_sub"/>
</dbReference>
<keyword evidence="5" id="KW-1015">Disulfide bond</keyword>
<keyword evidence="4" id="KW-0677">Repeat</keyword>
<dbReference type="PROSITE" id="PS50835">
    <property type="entry name" value="IG_LIKE"/>
    <property type="match status" value="1"/>
</dbReference>
<dbReference type="PANTHER" id="PTHR22906">
    <property type="entry name" value="PROPERDIN"/>
    <property type="match status" value="1"/>
</dbReference>
<dbReference type="InterPro" id="IPR007110">
    <property type="entry name" value="Ig-like_dom"/>
</dbReference>
<dbReference type="AlphaFoldDB" id="A0A6J8B408"/>
<dbReference type="SMART" id="SM00209">
    <property type="entry name" value="TSP1"/>
    <property type="match status" value="3"/>
</dbReference>
<keyword evidence="7" id="KW-0472">Membrane</keyword>
<dbReference type="SMART" id="SM00409">
    <property type="entry name" value="IG"/>
    <property type="match status" value="1"/>
</dbReference>
<dbReference type="Gene3D" id="2.60.40.10">
    <property type="entry name" value="Immunoglobulins"/>
    <property type="match status" value="1"/>
</dbReference>
<evidence type="ECO:0000313" key="10">
    <source>
        <dbReference type="EMBL" id="CAC5378585.1"/>
    </source>
</evidence>
<reference evidence="10 11" key="1">
    <citation type="submission" date="2020-06" db="EMBL/GenBank/DDBJ databases">
        <authorList>
            <person name="Li R."/>
            <person name="Bekaert M."/>
        </authorList>
    </citation>
    <scope>NUCLEOTIDE SEQUENCE [LARGE SCALE GENOMIC DNA]</scope>
    <source>
        <strain evidence="11">wild</strain>
    </source>
</reference>
<evidence type="ECO:0000313" key="11">
    <source>
        <dbReference type="Proteomes" id="UP000507470"/>
    </source>
</evidence>
<dbReference type="OrthoDB" id="446173at2759"/>
<evidence type="ECO:0000256" key="8">
    <source>
        <dbReference type="SAM" id="SignalP"/>
    </source>
</evidence>
<dbReference type="SUPFAM" id="SSF48726">
    <property type="entry name" value="Immunoglobulin"/>
    <property type="match status" value="1"/>
</dbReference>
<dbReference type="FunFam" id="2.20.100.10:FF:000001">
    <property type="entry name" value="semaphorin-5A isoform X1"/>
    <property type="match status" value="1"/>
</dbReference>
<feature type="signal peptide" evidence="8">
    <location>
        <begin position="1"/>
        <end position="20"/>
    </location>
</feature>
<keyword evidence="11" id="KW-1185">Reference proteome</keyword>
<keyword evidence="3 8" id="KW-0732">Signal</keyword>
<evidence type="ECO:0000256" key="7">
    <source>
        <dbReference type="SAM" id="Phobius"/>
    </source>
</evidence>
<dbReference type="PRINTS" id="PR01705">
    <property type="entry name" value="TSP1REPEAT"/>
</dbReference>
<dbReference type="Pfam" id="PF00090">
    <property type="entry name" value="TSP_1"/>
    <property type="match status" value="3"/>
</dbReference>
<dbReference type="Proteomes" id="UP000507470">
    <property type="component" value="Unassembled WGS sequence"/>
</dbReference>
<feature type="transmembrane region" description="Helical" evidence="7">
    <location>
        <begin position="277"/>
        <end position="301"/>
    </location>
</feature>
<protein>
    <submittedName>
        <fullName evidence="10">HMCN</fullName>
    </submittedName>
</protein>
<dbReference type="EMBL" id="CACVKT020002575">
    <property type="protein sequence ID" value="CAC5378585.1"/>
    <property type="molecule type" value="Genomic_DNA"/>
</dbReference>
<evidence type="ECO:0000256" key="2">
    <source>
        <dbReference type="ARBA" id="ARBA00022525"/>
    </source>
</evidence>
<dbReference type="InterPro" id="IPR036179">
    <property type="entry name" value="Ig-like_dom_sf"/>
</dbReference>
<evidence type="ECO:0000256" key="5">
    <source>
        <dbReference type="ARBA" id="ARBA00023157"/>
    </source>
</evidence>